<name>A0A6F8T3T4_9GAMM</name>
<dbReference type="KEGG" id="lant:TUM19329_09870"/>
<reference evidence="1" key="1">
    <citation type="journal article" date="2020" name="Microbiol. Resour. Announc.">
        <title>Complete Genome Sequence of Novel Psychrotolerant Legionella Strain TUM19329, Isolated from Antarctic Lake Sediment.</title>
        <authorList>
            <person name="Shimada S."/>
            <person name="Nakai R."/>
            <person name="Aoki K."/>
            <person name="Shimoeda N."/>
            <person name="Ohno G."/>
            <person name="Miyazaki Y."/>
            <person name="Kudoh S."/>
            <person name="Imura S."/>
            <person name="Watanabe K."/>
            <person name="Ishii Y."/>
            <person name="Tateda K."/>
        </authorList>
    </citation>
    <scope>NUCLEOTIDE SEQUENCE [LARGE SCALE GENOMIC DNA]</scope>
    <source>
        <strain evidence="1">TUM19329</strain>
    </source>
</reference>
<dbReference type="AlphaFoldDB" id="A0A6F8T3T4"/>
<dbReference type="Proteomes" id="UP000502894">
    <property type="component" value="Chromosome"/>
</dbReference>
<sequence>MESLIQDKVCSWKEILRHFSMVNPYPIIYKPFSDLRPRLGRKDDAPWYQYTFTD</sequence>
<evidence type="ECO:0000313" key="1">
    <source>
        <dbReference type="EMBL" id="BCA94626.1"/>
    </source>
</evidence>
<dbReference type="EMBL" id="AP022839">
    <property type="protein sequence ID" value="BCA94626.1"/>
    <property type="molecule type" value="Genomic_DNA"/>
</dbReference>
<organism evidence="1 2">
    <name type="scientific">Legionella antarctica</name>
    <dbReference type="NCBI Taxonomy" id="2708020"/>
    <lineage>
        <taxon>Bacteria</taxon>
        <taxon>Pseudomonadati</taxon>
        <taxon>Pseudomonadota</taxon>
        <taxon>Gammaproteobacteria</taxon>
        <taxon>Legionellales</taxon>
        <taxon>Legionellaceae</taxon>
        <taxon>Legionella</taxon>
    </lineage>
</organism>
<gene>
    <name evidence="1" type="ORF">TUM19329_09870</name>
</gene>
<accession>A0A6F8T3T4</accession>
<evidence type="ECO:0000313" key="2">
    <source>
        <dbReference type="Proteomes" id="UP000502894"/>
    </source>
</evidence>
<protein>
    <submittedName>
        <fullName evidence="1">Uncharacterized protein</fullName>
    </submittedName>
</protein>
<keyword evidence="2" id="KW-1185">Reference proteome</keyword>
<proteinExistence type="predicted"/>